<dbReference type="Gene3D" id="3.30.470.20">
    <property type="entry name" value="ATP-grasp fold, B domain"/>
    <property type="match status" value="1"/>
</dbReference>
<evidence type="ECO:0000256" key="9">
    <source>
        <dbReference type="ARBA" id="ARBA00022840"/>
    </source>
</evidence>
<dbReference type="EMBL" id="BMLI01000001">
    <property type="protein sequence ID" value="GGM79915.1"/>
    <property type="molecule type" value="Genomic_DNA"/>
</dbReference>
<dbReference type="Pfam" id="PF07478">
    <property type="entry name" value="Dala_Dala_lig_C"/>
    <property type="match status" value="1"/>
</dbReference>
<dbReference type="RefSeq" id="WP_019942330.1">
    <property type="nucleotide sequence ID" value="NZ_BMLI01000001.1"/>
</dbReference>
<proteinExistence type="inferred from homology"/>
<evidence type="ECO:0000256" key="12">
    <source>
        <dbReference type="ARBA" id="ARBA00023316"/>
    </source>
</evidence>
<evidence type="ECO:0000256" key="14">
    <source>
        <dbReference type="PROSITE-ProRule" id="PRU00409"/>
    </source>
</evidence>
<comment type="catalytic activity">
    <reaction evidence="13">
        <text>2 D-alanine + ATP = D-alanyl-D-alanine + ADP + phosphate + H(+)</text>
        <dbReference type="Rhea" id="RHEA:11224"/>
        <dbReference type="ChEBI" id="CHEBI:15378"/>
        <dbReference type="ChEBI" id="CHEBI:30616"/>
        <dbReference type="ChEBI" id="CHEBI:43474"/>
        <dbReference type="ChEBI" id="CHEBI:57416"/>
        <dbReference type="ChEBI" id="CHEBI:57822"/>
        <dbReference type="ChEBI" id="CHEBI:456216"/>
        <dbReference type="EC" id="6.3.2.4"/>
    </reaction>
</comment>
<evidence type="ECO:0000256" key="13">
    <source>
        <dbReference type="ARBA" id="ARBA00047614"/>
    </source>
</evidence>
<dbReference type="InterPro" id="IPR011127">
    <property type="entry name" value="Dala_Dala_lig_N"/>
</dbReference>
<evidence type="ECO:0000256" key="4">
    <source>
        <dbReference type="ARBA" id="ARBA00010871"/>
    </source>
</evidence>
<dbReference type="SUPFAM" id="SSF56059">
    <property type="entry name" value="Glutathione synthetase ATP-binding domain-like"/>
    <property type="match status" value="1"/>
</dbReference>
<keyword evidence="9 14" id="KW-0067">ATP-binding</keyword>
<feature type="domain" description="ATP-grasp" evidence="15">
    <location>
        <begin position="221"/>
        <end position="430"/>
    </location>
</feature>
<evidence type="ECO:0000256" key="7">
    <source>
        <dbReference type="ARBA" id="ARBA00022598"/>
    </source>
</evidence>
<reference evidence="17" key="1">
    <citation type="journal article" date="2019" name="Int. J. Syst. Evol. Microbiol.">
        <title>The Global Catalogue of Microorganisms (GCM) 10K type strain sequencing project: providing services to taxonomists for standard genome sequencing and annotation.</title>
        <authorList>
            <consortium name="The Broad Institute Genomics Platform"/>
            <consortium name="The Broad Institute Genome Sequencing Center for Infectious Disease"/>
            <person name="Wu L."/>
            <person name="Ma J."/>
        </authorList>
    </citation>
    <scope>NUCLEOTIDE SEQUENCE [LARGE SCALE GENOMIC DNA]</scope>
    <source>
        <strain evidence="17">CGMCC 1.6375</strain>
    </source>
</reference>
<evidence type="ECO:0000313" key="17">
    <source>
        <dbReference type="Proteomes" id="UP000632339"/>
    </source>
</evidence>
<dbReference type="PROSITE" id="PS00843">
    <property type="entry name" value="DALA_DALA_LIGASE_1"/>
    <property type="match status" value="1"/>
</dbReference>
<comment type="subcellular location">
    <subcellularLocation>
        <location evidence="3">Cytoplasm</location>
    </subcellularLocation>
</comment>
<dbReference type="PANTHER" id="PTHR23132">
    <property type="entry name" value="D-ALANINE--D-ALANINE LIGASE"/>
    <property type="match status" value="1"/>
</dbReference>
<dbReference type="InterPro" id="IPR011095">
    <property type="entry name" value="Dala_Dala_lig_C"/>
</dbReference>
<keyword evidence="8 14" id="KW-0547">Nucleotide-binding</keyword>
<evidence type="ECO:0000256" key="5">
    <source>
        <dbReference type="ARBA" id="ARBA00012216"/>
    </source>
</evidence>
<keyword evidence="7" id="KW-0436">Ligase</keyword>
<keyword evidence="10" id="KW-0133">Cell shape</keyword>
<evidence type="ECO:0000256" key="8">
    <source>
        <dbReference type="ARBA" id="ARBA00022741"/>
    </source>
</evidence>
<evidence type="ECO:0000259" key="15">
    <source>
        <dbReference type="PROSITE" id="PS50975"/>
    </source>
</evidence>
<comment type="cofactor">
    <cofactor evidence="1">
        <name>Mn(2+)</name>
        <dbReference type="ChEBI" id="CHEBI:29035"/>
    </cofactor>
</comment>
<protein>
    <recommendedName>
        <fullName evidence="5">D-alanine--D-alanine ligase</fullName>
        <ecNumber evidence="5">6.3.2.4</ecNumber>
    </recommendedName>
</protein>
<dbReference type="PROSITE" id="PS50975">
    <property type="entry name" value="ATP_GRASP"/>
    <property type="match status" value="1"/>
</dbReference>
<dbReference type="InterPro" id="IPR000291">
    <property type="entry name" value="D-Ala_lig_Van_CS"/>
</dbReference>
<evidence type="ECO:0000256" key="3">
    <source>
        <dbReference type="ARBA" id="ARBA00004496"/>
    </source>
</evidence>
<comment type="caution">
    <text evidence="16">The sequence shown here is derived from an EMBL/GenBank/DDBJ whole genome shotgun (WGS) entry which is preliminary data.</text>
</comment>
<dbReference type="PANTHER" id="PTHR23132:SF23">
    <property type="entry name" value="D-ALANINE--D-ALANINE LIGASE B"/>
    <property type="match status" value="1"/>
</dbReference>
<sequence length="566" mass="63071">MRIGIFFGGPSREREISFAGGKTAFEYLDKSLFEPVPVFVDSFGRFILLQKELMYQSEIREFYPAPGIQKDGFKTYIESFPELAAADVPADTGTLITPADFKNHFEFAFLAMHGPDCEDGAIQGLLEWYKIPYSGPGLMGSAVGIDKILQNEMIALVNGQEKKSWTLTYNQWVPKDYPLLFQVLKKHLGLPLVIKAPHQGSSIGVAIVKEDSLDEFVAAVNQCFFQIELDAATWKELDEAEKLAWGQKIANLDEGIGFPVVFHGKTIYHPVTLISELEIYFSEGNNQALLSSSNAEDQVLIEEFVNGQEFSCGCIQFDNGAPLALPPSEVIKMVQVFDFNAKYKPGASRKRIPVDTTLEKNREIQQMIAAVFQQLGINACVRIDGFLTEEGTILLHDPNTIPGMSPTSFIFKQMAEIGLNVTQALTYLIRQSLRERIRTGKHTWALRALLEKLDAQITAGVAVEKPAEQIVFDATDEAYAEARRRYDLLNAEGKKRPVPVLKAADGQFYQLSNPLMFKEYVSDVEALLHGERHPLLTETSEKAASITTFFAGAVSYDITRIESPAL</sequence>
<organism evidence="16 17">
    <name type="scientific">Dyadobacter beijingensis</name>
    <dbReference type="NCBI Taxonomy" id="365489"/>
    <lineage>
        <taxon>Bacteria</taxon>
        <taxon>Pseudomonadati</taxon>
        <taxon>Bacteroidota</taxon>
        <taxon>Cytophagia</taxon>
        <taxon>Cytophagales</taxon>
        <taxon>Spirosomataceae</taxon>
        <taxon>Dyadobacter</taxon>
    </lineage>
</organism>
<gene>
    <name evidence="16" type="ORF">GCM10010967_09630</name>
</gene>
<keyword evidence="6" id="KW-0963">Cytoplasm</keyword>
<dbReference type="Proteomes" id="UP000632339">
    <property type="component" value="Unassembled WGS sequence"/>
</dbReference>
<evidence type="ECO:0000256" key="2">
    <source>
        <dbReference type="ARBA" id="ARBA00001946"/>
    </source>
</evidence>
<dbReference type="Pfam" id="PF01820">
    <property type="entry name" value="Dala_Dala_lig_N"/>
    <property type="match status" value="1"/>
</dbReference>
<evidence type="ECO:0000313" key="16">
    <source>
        <dbReference type="EMBL" id="GGM79915.1"/>
    </source>
</evidence>
<keyword evidence="11" id="KW-0573">Peptidoglycan synthesis</keyword>
<dbReference type="InterPro" id="IPR013815">
    <property type="entry name" value="ATP_grasp_subdomain_1"/>
</dbReference>
<dbReference type="InterPro" id="IPR011761">
    <property type="entry name" value="ATP-grasp"/>
</dbReference>
<evidence type="ECO:0000256" key="6">
    <source>
        <dbReference type="ARBA" id="ARBA00022490"/>
    </source>
</evidence>
<keyword evidence="12" id="KW-0961">Cell wall biogenesis/degradation</keyword>
<dbReference type="SUPFAM" id="SSF52440">
    <property type="entry name" value="PreATP-grasp domain"/>
    <property type="match status" value="1"/>
</dbReference>
<comment type="cofactor">
    <cofactor evidence="2">
        <name>Mg(2+)</name>
        <dbReference type="ChEBI" id="CHEBI:18420"/>
    </cofactor>
</comment>
<dbReference type="InterPro" id="IPR016185">
    <property type="entry name" value="PreATP-grasp_dom_sf"/>
</dbReference>
<name>A0ABQ2HFM3_9BACT</name>
<evidence type="ECO:0000256" key="10">
    <source>
        <dbReference type="ARBA" id="ARBA00022960"/>
    </source>
</evidence>
<accession>A0ABQ2HFM3</accession>
<comment type="similarity">
    <text evidence="4">Belongs to the D-alanine--D-alanine ligase family.</text>
</comment>
<dbReference type="Gene3D" id="3.40.50.20">
    <property type="match status" value="1"/>
</dbReference>
<evidence type="ECO:0000256" key="11">
    <source>
        <dbReference type="ARBA" id="ARBA00022984"/>
    </source>
</evidence>
<dbReference type="EC" id="6.3.2.4" evidence="5"/>
<dbReference type="Gene3D" id="3.30.1490.20">
    <property type="entry name" value="ATP-grasp fold, A domain"/>
    <property type="match status" value="1"/>
</dbReference>
<evidence type="ECO:0000256" key="1">
    <source>
        <dbReference type="ARBA" id="ARBA00001936"/>
    </source>
</evidence>
<keyword evidence="17" id="KW-1185">Reference proteome</keyword>